<dbReference type="SUPFAM" id="SSF56112">
    <property type="entry name" value="Protein kinase-like (PK-like)"/>
    <property type="match status" value="2"/>
</dbReference>
<dbReference type="Pfam" id="PF00069">
    <property type="entry name" value="Pkinase"/>
    <property type="match status" value="1"/>
</dbReference>
<evidence type="ECO:0000256" key="1">
    <source>
        <dbReference type="ARBA" id="ARBA00012513"/>
    </source>
</evidence>
<evidence type="ECO:0000256" key="5">
    <source>
        <dbReference type="SAM" id="MobiDB-lite"/>
    </source>
</evidence>
<keyword evidence="2 4" id="KW-0547">Nucleotide-binding</keyword>
<evidence type="ECO:0000256" key="7">
    <source>
        <dbReference type="SAM" id="SignalP"/>
    </source>
</evidence>
<proteinExistence type="predicted"/>
<feature type="chain" id="PRO_5041453430" description="non-specific serine/threonine protein kinase" evidence="7">
    <location>
        <begin position="23"/>
        <end position="815"/>
    </location>
</feature>
<dbReference type="EC" id="2.7.11.1" evidence="1"/>
<dbReference type="PROSITE" id="PS00108">
    <property type="entry name" value="PROTEIN_KINASE_ST"/>
    <property type="match status" value="1"/>
</dbReference>
<evidence type="ECO:0000313" key="10">
    <source>
        <dbReference type="Proteomes" id="UP001175271"/>
    </source>
</evidence>
<feature type="domain" description="Protein kinase" evidence="8">
    <location>
        <begin position="170"/>
        <end position="517"/>
    </location>
</feature>
<dbReference type="InterPro" id="IPR011009">
    <property type="entry name" value="Kinase-like_dom_sf"/>
</dbReference>
<sequence length="815" mass="93302">MLSISRAFSILAVAFVARLSLGHQGEDMVCAEQPHKCDDSHGKKYVPFFSEPLFPALSNFSDALSFLFWLIILVSLCGGMALYIRGMLVKLHSVKNIIAAHEELQTVVDNARIMTRKNRQARIRALPQEEQKTYEAVKKKRDQFRKRIFNENWRFHVATDFAPGMVVNGYQVEKRLGEGSYGVVYLVSKDKKKYAMKTDKLCESFLYGLKSDIAVLSSIKTTGGARPFCELYDAGVFHDRKYIVMSALGLSIADYLTAKSPLSIGCGIGLAKQALQGLEQLHEAGFVHRDFKGENCMMGCKQDGLSDSENLAEMRKLYLIDFGTVSRYTCPLCARKTERQKAGLSCEKGVSIVGVREYERLMDKFEKEQNKPGSKEEKQAFFAKEIVKLEEDWRKIIDKDGNFVPEKDLAEEIAKKKEKATEMFKEFYIDKTTLNVPAVAKEFRDRERADIDSEGTSKYSLLFNAKGELNAKMAIQVVDYQKKEAEFEAEYEIRSKIKNAKRLLAMKQCRHIPLPWMAQVGKHPVALPDPYEFHRSPHTACFSAMSVSTSEKPYGRKDDIESWYYVMVDWISRLKLRACNDDDERGHIARLKLSSRYGDDAQRLATEEAPMNYLINILKYIDSLEYFEKPNYQYIYGILDEIMEKFKLSAFPLDWESSDWPEPEQSRPFAPPTTAETDTQQQNPQPKPKNDKKIAESEKAVGDQKVEKKIKNDLKHQKKQKESVSVSDKDEKMDHQNPQPKPKDEKKIAESEKAVGDQKVEKKNQEDLKHQKKKKEAAITKEKDDKMAKIVKRPESVSVKVSNKETPSSNRNVKK</sequence>
<dbReference type="InterPro" id="IPR050235">
    <property type="entry name" value="CK1_Ser-Thr_kinase"/>
</dbReference>
<dbReference type="EMBL" id="JAUCMV010000001">
    <property type="protein sequence ID" value="KAK0426802.1"/>
    <property type="molecule type" value="Genomic_DNA"/>
</dbReference>
<dbReference type="PROSITE" id="PS00107">
    <property type="entry name" value="PROTEIN_KINASE_ATP"/>
    <property type="match status" value="1"/>
</dbReference>
<evidence type="ECO:0000313" key="9">
    <source>
        <dbReference type="EMBL" id="KAK0426802.1"/>
    </source>
</evidence>
<keyword evidence="6" id="KW-1133">Transmembrane helix</keyword>
<dbReference type="Proteomes" id="UP001175271">
    <property type="component" value="Unassembled WGS sequence"/>
</dbReference>
<evidence type="ECO:0000256" key="2">
    <source>
        <dbReference type="ARBA" id="ARBA00022741"/>
    </source>
</evidence>
<name>A0AA39IM23_9BILA</name>
<feature type="region of interest" description="Disordered" evidence="5">
    <location>
        <begin position="657"/>
        <end position="815"/>
    </location>
</feature>
<feature type="compositionally biased region" description="Polar residues" evidence="5">
    <location>
        <begin position="799"/>
        <end position="815"/>
    </location>
</feature>
<organism evidence="9 10">
    <name type="scientific">Steinernema hermaphroditum</name>
    <dbReference type="NCBI Taxonomy" id="289476"/>
    <lineage>
        <taxon>Eukaryota</taxon>
        <taxon>Metazoa</taxon>
        <taxon>Ecdysozoa</taxon>
        <taxon>Nematoda</taxon>
        <taxon>Chromadorea</taxon>
        <taxon>Rhabditida</taxon>
        <taxon>Tylenchina</taxon>
        <taxon>Panagrolaimomorpha</taxon>
        <taxon>Strongyloidoidea</taxon>
        <taxon>Steinernematidae</taxon>
        <taxon>Steinernema</taxon>
    </lineage>
</organism>
<comment type="caution">
    <text evidence="9">The sequence shown here is derived from an EMBL/GenBank/DDBJ whole genome shotgun (WGS) entry which is preliminary data.</text>
</comment>
<evidence type="ECO:0000256" key="4">
    <source>
        <dbReference type="PROSITE-ProRule" id="PRU10141"/>
    </source>
</evidence>
<keyword evidence="7" id="KW-0732">Signal</keyword>
<dbReference type="InterPro" id="IPR008271">
    <property type="entry name" value="Ser/Thr_kinase_AS"/>
</dbReference>
<gene>
    <name evidence="9" type="ORF">QR680_009907</name>
</gene>
<feature type="compositionally biased region" description="Basic and acidic residues" evidence="5">
    <location>
        <begin position="688"/>
        <end position="715"/>
    </location>
</feature>
<dbReference type="AlphaFoldDB" id="A0AA39IM23"/>
<dbReference type="GO" id="GO:0005524">
    <property type="term" value="F:ATP binding"/>
    <property type="evidence" value="ECO:0007669"/>
    <property type="project" value="UniProtKB-UniRule"/>
</dbReference>
<dbReference type="SMART" id="SM00220">
    <property type="entry name" value="S_TKc"/>
    <property type="match status" value="1"/>
</dbReference>
<feature type="compositionally biased region" description="Basic and acidic residues" evidence="5">
    <location>
        <begin position="776"/>
        <end position="795"/>
    </location>
</feature>
<keyword evidence="6" id="KW-0472">Membrane</keyword>
<keyword evidence="10" id="KW-1185">Reference proteome</keyword>
<feature type="compositionally biased region" description="Basic and acidic residues" evidence="5">
    <location>
        <begin position="727"/>
        <end position="769"/>
    </location>
</feature>
<dbReference type="GO" id="GO:0004674">
    <property type="term" value="F:protein serine/threonine kinase activity"/>
    <property type="evidence" value="ECO:0007669"/>
    <property type="project" value="UniProtKB-EC"/>
</dbReference>
<dbReference type="Gene3D" id="1.10.510.10">
    <property type="entry name" value="Transferase(Phosphotransferase) domain 1"/>
    <property type="match status" value="2"/>
</dbReference>
<feature type="signal peptide" evidence="7">
    <location>
        <begin position="1"/>
        <end position="22"/>
    </location>
</feature>
<feature type="binding site" evidence="4">
    <location>
        <position position="197"/>
    </location>
    <ligand>
        <name>ATP</name>
        <dbReference type="ChEBI" id="CHEBI:30616"/>
    </ligand>
</feature>
<dbReference type="PROSITE" id="PS50011">
    <property type="entry name" value="PROTEIN_KINASE_DOM"/>
    <property type="match status" value="1"/>
</dbReference>
<dbReference type="InterPro" id="IPR017441">
    <property type="entry name" value="Protein_kinase_ATP_BS"/>
</dbReference>
<dbReference type="InterPro" id="IPR000719">
    <property type="entry name" value="Prot_kinase_dom"/>
</dbReference>
<evidence type="ECO:0000259" key="8">
    <source>
        <dbReference type="PROSITE" id="PS50011"/>
    </source>
</evidence>
<evidence type="ECO:0000256" key="3">
    <source>
        <dbReference type="ARBA" id="ARBA00022840"/>
    </source>
</evidence>
<protein>
    <recommendedName>
        <fullName evidence="1">non-specific serine/threonine protein kinase</fullName>
        <ecNumber evidence="1">2.7.11.1</ecNumber>
    </recommendedName>
</protein>
<reference evidence="9" key="1">
    <citation type="submission" date="2023-06" db="EMBL/GenBank/DDBJ databases">
        <title>Genomic analysis of the entomopathogenic nematode Steinernema hermaphroditum.</title>
        <authorList>
            <person name="Schwarz E.M."/>
            <person name="Heppert J.K."/>
            <person name="Baniya A."/>
            <person name="Schwartz H.T."/>
            <person name="Tan C.-H."/>
            <person name="Antoshechkin I."/>
            <person name="Sternberg P.W."/>
            <person name="Goodrich-Blair H."/>
            <person name="Dillman A.R."/>
        </authorList>
    </citation>
    <scope>NUCLEOTIDE SEQUENCE</scope>
    <source>
        <strain evidence="9">PS9179</strain>
        <tissue evidence="9">Whole animal</tissue>
    </source>
</reference>
<feature type="transmembrane region" description="Helical" evidence="6">
    <location>
        <begin position="63"/>
        <end position="84"/>
    </location>
</feature>
<keyword evidence="6" id="KW-0812">Transmembrane</keyword>
<dbReference type="PANTHER" id="PTHR11909">
    <property type="entry name" value="CASEIN KINASE-RELATED"/>
    <property type="match status" value="1"/>
</dbReference>
<evidence type="ECO:0000256" key="6">
    <source>
        <dbReference type="SAM" id="Phobius"/>
    </source>
</evidence>
<accession>A0AA39IM23</accession>
<keyword evidence="3 4" id="KW-0067">ATP-binding</keyword>